<dbReference type="PANTHER" id="PTHR13696:SF52">
    <property type="entry name" value="PARA FAMILY PROTEIN CT_582"/>
    <property type="match status" value="1"/>
</dbReference>
<dbReference type="InterPro" id="IPR027417">
    <property type="entry name" value="P-loop_NTPase"/>
</dbReference>
<dbReference type="PANTHER" id="PTHR13696">
    <property type="entry name" value="P-LOOP CONTAINING NUCLEOSIDE TRIPHOSPHATE HYDROLASE"/>
    <property type="match status" value="1"/>
</dbReference>
<feature type="domain" description="AAA" evidence="1">
    <location>
        <begin position="68"/>
        <end position="239"/>
    </location>
</feature>
<geneLocation type="plasmid" evidence="2 3">
    <name>pPP6</name>
</geneLocation>
<dbReference type="CDD" id="cd02042">
    <property type="entry name" value="ParAB_family"/>
    <property type="match status" value="1"/>
</dbReference>
<keyword evidence="2" id="KW-0614">Plasmid</keyword>
<accession>A0ABM7VM56</accession>
<gene>
    <name evidence="2" type="ORF">PEPS_43730</name>
</gene>
<evidence type="ECO:0000313" key="2">
    <source>
        <dbReference type="EMBL" id="BDD02093.1"/>
    </source>
</evidence>
<protein>
    <submittedName>
        <fullName evidence="2">Sporulation initiation inhibitor Soj</fullName>
    </submittedName>
</protein>
<name>A0ABM7VM56_9BACT</name>
<dbReference type="InterPro" id="IPR025669">
    <property type="entry name" value="AAA_dom"/>
</dbReference>
<organism evidence="2 3">
    <name type="scientific">Persicobacter psychrovividus</name>
    <dbReference type="NCBI Taxonomy" id="387638"/>
    <lineage>
        <taxon>Bacteria</taxon>
        <taxon>Pseudomonadati</taxon>
        <taxon>Bacteroidota</taxon>
        <taxon>Cytophagia</taxon>
        <taxon>Cytophagales</taxon>
        <taxon>Persicobacteraceae</taxon>
        <taxon>Persicobacter</taxon>
    </lineage>
</organism>
<keyword evidence="3" id="KW-1185">Reference proteome</keyword>
<proteinExistence type="predicted"/>
<dbReference type="SUPFAM" id="SSF52540">
    <property type="entry name" value="P-loop containing nucleoside triphosphate hydrolases"/>
    <property type="match status" value="1"/>
</dbReference>
<dbReference type="Proteomes" id="UP001354989">
    <property type="component" value="Plasmid pPP6"/>
</dbReference>
<reference evidence="2 3" key="1">
    <citation type="submission" date="2021-12" db="EMBL/GenBank/DDBJ databases">
        <title>Genome sequencing of bacteria with rrn-lacking chromosome and rrn-plasmid.</title>
        <authorList>
            <person name="Anda M."/>
            <person name="Iwasaki W."/>
        </authorList>
    </citation>
    <scope>NUCLEOTIDE SEQUENCE [LARGE SCALE GENOMIC DNA]</scope>
    <source>
        <strain evidence="2 3">NBRC 101262</strain>
        <plasmid evidence="2 3">pPP6</plasmid>
    </source>
</reference>
<dbReference type="InterPro" id="IPR050678">
    <property type="entry name" value="DNA_Partitioning_ATPase"/>
</dbReference>
<dbReference type="EMBL" id="AP025298">
    <property type="protein sequence ID" value="BDD02093.1"/>
    <property type="molecule type" value="Genomic_DNA"/>
</dbReference>
<dbReference type="Gene3D" id="3.40.50.300">
    <property type="entry name" value="P-loop containing nucleotide triphosphate hydrolases"/>
    <property type="match status" value="1"/>
</dbReference>
<sequence>MKELRSIKNFFEERPELPVSVIEKAAKLTKGRLSKILNGSANLTPMVVNKVRPVMAKYGLEIDYRSITISFYNNKGGVGKTTSVLNVAACLAKLGHKVLMVDFDFQSNLTRSCTDGSEKVFQHIFHPDGEEVVKYRVLHNGDKRVKIDLIPSSYELDDDKERLKSDVNYMYLMRNRLEKYKDEYDFILIDNSPGKSYPSMAAADYIFVPSHAEGYSVSGMDKVMEQIKEVKFDLNPKLNLLGIFVTSFVGSQSAQQVAMEDLNTYFNDSMLTTFIPRSSVLEQNVLLRKDLMQYGSTSDAGKAYMQLTVEMLNRLDFKTEIPEFAL</sequence>
<evidence type="ECO:0000313" key="3">
    <source>
        <dbReference type="Proteomes" id="UP001354989"/>
    </source>
</evidence>
<evidence type="ECO:0000259" key="1">
    <source>
        <dbReference type="Pfam" id="PF13614"/>
    </source>
</evidence>
<dbReference type="Pfam" id="PF13614">
    <property type="entry name" value="AAA_31"/>
    <property type="match status" value="1"/>
</dbReference>
<dbReference type="RefSeq" id="WP_332920742.1">
    <property type="nucleotide sequence ID" value="NZ_AP025298.1"/>
</dbReference>